<keyword evidence="1" id="KW-0732">Signal</keyword>
<organism evidence="2 3">
    <name type="scientific">Drosophila gunungcola</name>
    <name type="common">fruit fly</name>
    <dbReference type="NCBI Taxonomy" id="103775"/>
    <lineage>
        <taxon>Eukaryota</taxon>
        <taxon>Metazoa</taxon>
        <taxon>Ecdysozoa</taxon>
        <taxon>Arthropoda</taxon>
        <taxon>Hexapoda</taxon>
        <taxon>Insecta</taxon>
        <taxon>Pterygota</taxon>
        <taxon>Neoptera</taxon>
        <taxon>Endopterygota</taxon>
        <taxon>Diptera</taxon>
        <taxon>Brachycera</taxon>
        <taxon>Muscomorpha</taxon>
        <taxon>Ephydroidea</taxon>
        <taxon>Drosophilidae</taxon>
        <taxon>Drosophila</taxon>
        <taxon>Sophophora</taxon>
    </lineage>
</organism>
<evidence type="ECO:0000313" key="3">
    <source>
        <dbReference type="Proteomes" id="UP001059596"/>
    </source>
</evidence>
<proteinExistence type="predicted"/>
<reference evidence="2" key="1">
    <citation type="journal article" date="2023" name="Genome Biol. Evol.">
        <title>Long-read-based Genome Assembly of Drosophila gunungcola Reveals Fewer Chemosensory Genes in Flower-breeding Species.</title>
        <authorList>
            <person name="Negi A."/>
            <person name="Liao B.Y."/>
            <person name="Yeh S.D."/>
        </authorList>
    </citation>
    <scope>NUCLEOTIDE SEQUENCE</scope>
    <source>
        <strain evidence="2">Sukarami</strain>
    </source>
</reference>
<feature type="chain" id="PRO_5040123691" evidence="1">
    <location>
        <begin position="34"/>
        <end position="103"/>
    </location>
</feature>
<dbReference type="AlphaFoldDB" id="A0A9P9Y9S0"/>
<keyword evidence="3" id="KW-1185">Reference proteome</keyword>
<gene>
    <name evidence="2" type="ORF">M5D96_014234</name>
</gene>
<protein>
    <submittedName>
        <fullName evidence="2">Uncharacterized protein</fullName>
    </submittedName>
</protein>
<sequence length="103" mass="11279">MAAPSRRYRNRPKCFKTMSLLPLVAVLLGLAAAVPAGNDVISAAAKKAKDLQQQQQQQQRHQLPDIEDDGVARTDKDFDFAAYVNGELKAGFFKSPSQITFAS</sequence>
<dbReference type="EMBL" id="JAMKOV010000302">
    <property type="protein sequence ID" value="KAI8033012.1"/>
    <property type="molecule type" value="Genomic_DNA"/>
</dbReference>
<name>A0A9P9Y9S0_9MUSC</name>
<accession>A0A9P9Y9S0</accession>
<dbReference type="Proteomes" id="UP001059596">
    <property type="component" value="Unassembled WGS sequence"/>
</dbReference>
<evidence type="ECO:0000313" key="2">
    <source>
        <dbReference type="EMBL" id="KAI8033012.1"/>
    </source>
</evidence>
<feature type="signal peptide" evidence="1">
    <location>
        <begin position="1"/>
        <end position="33"/>
    </location>
</feature>
<comment type="caution">
    <text evidence="2">The sequence shown here is derived from an EMBL/GenBank/DDBJ whole genome shotgun (WGS) entry which is preliminary data.</text>
</comment>
<evidence type="ECO:0000256" key="1">
    <source>
        <dbReference type="SAM" id="SignalP"/>
    </source>
</evidence>